<accession>A0A6J5MU61</accession>
<organism evidence="1">
    <name type="scientific">uncultured Caudovirales phage</name>
    <dbReference type="NCBI Taxonomy" id="2100421"/>
    <lineage>
        <taxon>Viruses</taxon>
        <taxon>Duplodnaviria</taxon>
        <taxon>Heunggongvirae</taxon>
        <taxon>Uroviricota</taxon>
        <taxon>Caudoviricetes</taxon>
        <taxon>Peduoviridae</taxon>
        <taxon>Maltschvirus</taxon>
        <taxon>Maltschvirus maltsch</taxon>
    </lineage>
</organism>
<sequence>MEAILKFNLPDDHTEFDSAIRGLDWSHAMWDLDQWLRSQIKHPPESMSDDTYKAFEDTRDKLYEILNENQLKL</sequence>
<proteinExistence type="predicted"/>
<protein>
    <submittedName>
        <fullName evidence="1">Uncharacterized protein</fullName>
    </submittedName>
</protein>
<evidence type="ECO:0000313" key="1">
    <source>
        <dbReference type="EMBL" id="CAB4148653.1"/>
    </source>
</evidence>
<name>A0A6J5MU61_9CAUD</name>
<reference evidence="1" key="1">
    <citation type="submission" date="2020-04" db="EMBL/GenBank/DDBJ databases">
        <authorList>
            <person name="Chiriac C."/>
            <person name="Salcher M."/>
            <person name="Ghai R."/>
            <person name="Kavagutti S V."/>
        </authorList>
    </citation>
    <scope>NUCLEOTIDE SEQUENCE</scope>
</reference>
<gene>
    <name evidence="1" type="ORF">UFOVP528_15</name>
</gene>
<dbReference type="EMBL" id="LR796508">
    <property type="protein sequence ID" value="CAB4148653.1"/>
    <property type="molecule type" value="Genomic_DNA"/>
</dbReference>